<feature type="compositionally biased region" description="Low complexity" evidence="6">
    <location>
        <begin position="161"/>
        <end position="174"/>
    </location>
</feature>
<feature type="domain" description="N-end aminoacyl transferase N-terminal" evidence="7">
    <location>
        <begin position="19"/>
        <end position="90"/>
    </location>
</feature>
<dbReference type="EnsemblMetazoa" id="HelroT104700">
    <property type="protein sequence ID" value="HelroP104700"/>
    <property type="gene ID" value="HelroG104700"/>
</dbReference>
<keyword evidence="11" id="KW-1185">Reference proteome</keyword>
<proteinExistence type="inferred from homology"/>
<dbReference type="InterPro" id="IPR007472">
    <property type="entry name" value="N-end_Aminoacyl_Trfase_C"/>
</dbReference>
<dbReference type="InterPro" id="IPR030700">
    <property type="entry name" value="N-end_Aminoacyl_Trfase"/>
</dbReference>
<sequence>MSDRSVSIVEYFGADESGHSCGYCKSPDTNFSYGIWGHQVTCQDYQDLIDRGWRRSGKYIYKPRLEVQCCKMYTIKCDAVNFKMNKSHKKIIKNFNKFINYGILPKEKKDAVDDENVHHSPPPPHHHQVQGHQMKRGDGNDDASFQGLQSDQVDKIDNEVTTATTTTTTTTSASNDDGGGDERVASDDKMELDNNADGGGGGGNSKPDGGDEADAKDGFRKQQKMTAHPKPGVGADKTKGPCKKAKLMRVERKQMKVMKLETSVVFNDRQQHHQQQQQDQQQQQQQQQKSAKMKNHPKSLEDFLGEIIEKPSHKFEIKMVAAHDDTATAADFPACHAVYHKYQTCIHNDPPSKPTTKQFTRFLINTPLLPSTATTTTPTTSVPATTTNSYKTTSASTSSEVPQGSFHQQYWLDGELVAVGVVDVLTKCLSSVYFFYDPKYSALSLGTYAALREIAFTRHLHTLTSNNNNDNIISSYYMGFYIHSCPKMRYKGQYSPSYLLCPEKYSWQPIEKCLPLIQVNPYSRLDDSSETGGEMNEEEDISDVGILYRNTLMSYLDYRTVRLRAGGRPEEEERLKLYVKLIGRELGQRMFLFRD</sequence>
<dbReference type="OrthoDB" id="74183at2759"/>
<feature type="region of interest" description="Disordered" evidence="6">
    <location>
        <begin position="373"/>
        <end position="398"/>
    </location>
</feature>
<comment type="similarity">
    <text evidence="1 5">Belongs to the R-transferase family.</text>
</comment>
<reference evidence="11" key="1">
    <citation type="submission" date="2012-12" db="EMBL/GenBank/DDBJ databases">
        <authorList>
            <person name="Hellsten U."/>
            <person name="Grimwood J."/>
            <person name="Chapman J.A."/>
            <person name="Shapiro H."/>
            <person name="Aerts A."/>
            <person name="Otillar R.P."/>
            <person name="Terry A.Y."/>
            <person name="Boore J.L."/>
            <person name="Simakov O."/>
            <person name="Marletaz F."/>
            <person name="Cho S.-J."/>
            <person name="Edsinger-Gonzales E."/>
            <person name="Havlak P."/>
            <person name="Kuo D.-H."/>
            <person name="Larsson T."/>
            <person name="Lv J."/>
            <person name="Arendt D."/>
            <person name="Savage R."/>
            <person name="Osoegawa K."/>
            <person name="de Jong P."/>
            <person name="Lindberg D.R."/>
            <person name="Seaver E.C."/>
            <person name="Weisblat D.A."/>
            <person name="Putnam N.H."/>
            <person name="Grigoriev I.V."/>
            <person name="Rokhsar D.S."/>
        </authorList>
    </citation>
    <scope>NUCLEOTIDE SEQUENCE</scope>
</reference>
<keyword evidence="3 5" id="KW-0833">Ubl conjugation pathway</keyword>
<dbReference type="GO" id="GO:0004057">
    <property type="term" value="F:arginyl-tRNA--protein transferase activity"/>
    <property type="evidence" value="ECO:0000318"/>
    <property type="project" value="GO_Central"/>
</dbReference>
<dbReference type="EMBL" id="KB095830">
    <property type="protein sequence ID" value="ESO11314.1"/>
    <property type="molecule type" value="Genomic_DNA"/>
</dbReference>
<dbReference type="AlphaFoldDB" id="T1EDN2"/>
<evidence type="ECO:0000256" key="4">
    <source>
        <dbReference type="ARBA" id="ARBA00023315"/>
    </source>
</evidence>
<dbReference type="KEGG" id="hro:HELRODRAFT_104700"/>
<dbReference type="InParanoid" id="T1EDN2"/>
<feature type="region of interest" description="Disordered" evidence="6">
    <location>
        <begin position="269"/>
        <end position="296"/>
    </location>
</feature>
<dbReference type="PIRSF" id="PIRSF037207">
    <property type="entry name" value="ATE1_euk"/>
    <property type="match status" value="1"/>
</dbReference>
<feature type="compositionally biased region" description="Low complexity" evidence="6">
    <location>
        <begin position="273"/>
        <end position="288"/>
    </location>
</feature>
<comment type="function">
    <text evidence="5">Involved in the post-translational conjugation of arginine to the N-terminal aspartate or glutamate of a protein. This arginylation is required for degradation of the protein via the ubiquitin pathway.</text>
</comment>
<evidence type="ECO:0000256" key="3">
    <source>
        <dbReference type="ARBA" id="ARBA00022786"/>
    </source>
</evidence>
<reference evidence="10" key="3">
    <citation type="submission" date="2015-06" db="UniProtKB">
        <authorList>
            <consortium name="EnsemblMetazoa"/>
        </authorList>
    </citation>
    <scope>IDENTIFICATION</scope>
</reference>
<dbReference type="EC" id="2.3.2.8" evidence="5"/>
<dbReference type="FunCoup" id="T1EDN2">
    <property type="interactions" value="1785"/>
</dbReference>
<dbReference type="PANTHER" id="PTHR21367:SF1">
    <property type="entry name" value="ARGINYL-TRNA--PROTEIN TRANSFERASE 1"/>
    <property type="match status" value="1"/>
</dbReference>
<dbReference type="InterPro" id="IPR007471">
    <property type="entry name" value="N-end_Aminoacyl_Trfase_N"/>
</dbReference>
<accession>T1EDN2</accession>
<name>T1EDN2_HELRO</name>
<dbReference type="HOGENOM" id="CLU_020349_1_1_1"/>
<evidence type="ECO:0000259" key="7">
    <source>
        <dbReference type="Pfam" id="PF04376"/>
    </source>
</evidence>
<dbReference type="STRING" id="6412.T1EDN2"/>
<dbReference type="eggNOG" id="KOG1193">
    <property type="taxonomic scope" value="Eukaryota"/>
</dbReference>
<dbReference type="Pfam" id="PF04377">
    <property type="entry name" value="ATE_C"/>
    <property type="match status" value="1"/>
</dbReference>
<keyword evidence="4 5" id="KW-0012">Acyltransferase</keyword>
<dbReference type="GeneID" id="20194684"/>
<dbReference type="CTD" id="20194684"/>
<gene>
    <name evidence="10" type="primary">20194684</name>
    <name evidence="9" type="ORF">HELRODRAFT_104700</name>
</gene>
<dbReference type="GO" id="GO:0010498">
    <property type="term" value="P:proteasomal protein catabolic process"/>
    <property type="evidence" value="ECO:0000318"/>
    <property type="project" value="GO_Central"/>
</dbReference>
<evidence type="ECO:0000259" key="8">
    <source>
        <dbReference type="Pfam" id="PF04377"/>
    </source>
</evidence>
<reference evidence="9 11" key="2">
    <citation type="journal article" date="2013" name="Nature">
        <title>Insights into bilaterian evolution from three spiralian genomes.</title>
        <authorList>
            <person name="Simakov O."/>
            <person name="Marletaz F."/>
            <person name="Cho S.J."/>
            <person name="Edsinger-Gonzales E."/>
            <person name="Havlak P."/>
            <person name="Hellsten U."/>
            <person name="Kuo D.H."/>
            <person name="Larsson T."/>
            <person name="Lv J."/>
            <person name="Arendt D."/>
            <person name="Savage R."/>
            <person name="Osoegawa K."/>
            <person name="de Jong P."/>
            <person name="Grimwood J."/>
            <person name="Chapman J.A."/>
            <person name="Shapiro H."/>
            <person name="Aerts A."/>
            <person name="Otillar R.P."/>
            <person name="Terry A.Y."/>
            <person name="Boore J.L."/>
            <person name="Grigoriev I.V."/>
            <person name="Lindberg D.R."/>
            <person name="Seaver E.C."/>
            <person name="Weisblat D.A."/>
            <person name="Putnam N.H."/>
            <person name="Rokhsar D.S."/>
        </authorList>
    </citation>
    <scope>NUCLEOTIDE SEQUENCE</scope>
</reference>
<dbReference type="InterPro" id="IPR017137">
    <property type="entry name" value="Arg-tRNA-P_Trfase_1_euk"/>
</dbReference>
<dbReference type="PANTHER" id="PTHR21367">
    <property type="entry name" value="ARGININE-TRNA-PROTEIN TRANSFERASE 1"/>
    <property type="match status" value="1"/>
</dbReference>
<dbReference type="EMBL" id="AMQM01008714">
    <property type="status" value="NOT_ANNOTATED_CDS"/>
    <property type="molecule type" value="Genomic_DNA"/>
</dbReference>
<organism evidence="10 11">
    <name type="scientific">Helobdella robusta</name>
    <name type="common">Californian leech</name>
    <dbReference type="NCBI Taxonomy" id="6412"/>
    <lineage>
        <taxon>Eukaryota</taxon>
        <taxon>Metazoa</taxon>
        <taxon>Spiralia</taxon>
        <taxon>Lophotrochozoa</taxon>
        <taxon>Annelida</taxon>
        <taxon>Clitellata</taxon>
        <taxon>Hirudinea</taxon>
        <taxon>Rhynchobdellida</taxon>
        <taxon>Glossiphoniidae</taxon>
        <taxon>Helobdella</taxon>
    </lineage>
</organism>
<evidence type="ECO:0000256" key="2">
    <source>
        <dbReference type="ARBA" id="ARBA00022679"/>
    </source>
</evidence>
<keyword evidence="2 5" id="KW-0808">Transferase</keyword>
<dbReference type="RefSeq" id="XP_009010604.1">
    <property type="nucleotide sequence ID" value="XM_009012356.1"/>
</dbReference>
<dbReference type="Pfam" id="PF04376">
    <property type="entry name" value="ATE_N"/>
    <property type="match status" value="1"/>
</dbReference>
<dbReference type="GO" id="GO:0005737">
    <property type="term" value="C:cytoplasm"/>
    <property type="evidence" value="ECO:0000318"/>
    <property type="project" value="GO_Central"/>
</dbReference>
<feature type="region of interest" description="Disordered" evidence="6">
    <location>
        <begin position="110"/>
        <end position="243"/>
    </location>
</feature>
<protein>
    <recommendedName>
        <fullName evidence="5">Arginyl-tRNA--protein transferase 1</fullName>
        <shortName evidence="5">Arginyltransferase 1</shortName>
        <shortName evidence="5">R-transferase 1</shortName>
        <ecNumber evidence="5">2.3.2.8</ecNumber>
    </recommendedName>
    <alternativeName>
        <fullName evidence="5">Arginine-tRNA--protein transferase 1</fullName>
    </alternativeName>
</protein>
<dbReference type="OMA" id="SDRMVYS"/>
<evidence type="ECO:0000313" key="11">
    <source>
        <dbReference type="Proteomes" id="UP000015101"/>
    </source>
</evidence>
<feature type="compositionally biased region" description="Polar residues" evidence="6">
    <location>
        <begin position="388"/>
        <end position="398"/>
    </location>
</feature>
<evidence type="ECO:0000256" key="5">
    <source>
        <dbReference type="PIRNR" id="PIRNR037207"/>
    </source>
</evidence>
<evidence type="ECO:0000313" key="9">
    <source>
        <dbReference type="EMBL" id="ESO11314.1"/>
    </source>
</evidence>
<feature type="compositionally biased region" description="Basic and acidic residues" evidence="6">
    <location>
        <begin position="180"/>
        <end position="192"/>
    </location>
</feature>
<evidence type="ECO:0000313" key="10">
    <source>
        <dbReference type="EnsemblMetazoa" id="HelroP104700"/>
    </source>
</evidence>
<evidence type="ECO:0000256" key="1">
    <source>
        <dbReference type="ARBA" id="ARBA00009991"/>
    </source>
</evidence>
<dbReference type="Proteomes" id="UP000015101">
    <property type="component" value="Unassembled WGS sequence"/>
</dbReference>
<evidence type="ECO:0000256" key="6">
    <source>
        <dbReference type="SAM" id="MobiDB-lite"/>
    </source>
</evidence>
<comment type="catalytic activity">
    <reaction evidence="5">
        <text>an N-terminal L-alpha-aminoacyl-[protein] + L-arginyl-tRNA(Arg) = an N-terminal L-arginyl-L-aminoacyl-[protein] + tRNA(Arg) + H(+)</text>
        <dbReference type="Rhea" id="RHEA:10208"/>
        <dbReference type="Rhea" id="RHEA-COMP:9658"/>
        <dbReference type="Rhea" id="RHEA-COMP:9673"/>
        <dbReference type="Rhea" id="RHEA-COMP:10636"/>
        <dbReference type="Rhea" id="RHEA-COMP:10638"/>
        <dbReference type="ChEBI" id="CHEBI:15378"/>
        <dbReference type="ChEBI" id="CHEBI:78442"/>
        <dbReference type="ChEBI" id="CHEBI:78513"/>
        <dbReference type="ChEBI" id="CHEBI:78597"/>
        <dbReference type="ChEBI" id="CHEBI:83562"/>
        <dbReference type="EC" id="2.3.2.8"/>
    </reaction>
</comment>
<feature type="compositionally biased region" description="Low complexity" evidence="6">
    <location>
        <begin position="373"/>
        <end position="387"/>
    </location>
</feature>
<feature type="domain" description="N-end rule aminoacyl transferase C-terminal" evidence="8">
    <location>
        <begin position="337"/>
        <end position="501"/>
    </location>
</feature>